<evidence type="ECO:0000256" key="4">
    <source>
        <dbReference type="ARBA" id="ARBA00049957"/>
    </source>
</evidence>
<feature type="domain" description="5'-3' exonuclease" evidence="6">
    <location>
        <begin position="7"/>
        <end position="275"/>
    </location>
</feature>
<dbReference type="Proteomes" id="UP001501734">
    <property type="component" value="Unassembled WGS sequence"/>
</dbReference>
<comment type="caution">
    <text evidence="7">The sequence shown here is derived from an EMBL/GenBank/DDBJ whole genome shotgun (WGS) entry which is preliminary data.</text>
</comment>
<dbReference type="EMBL" id="BAABDL010000043">
    <property type="protein sequence ID" value="GAA4063631.1"/>
    <property type="molecule type" value="Genomic_DNA"/>
</dbReference>
<protein>
    <recommendedName>
        <fullName evidence="5">5'-3' exonuclease</fullName>
    </recommendedName>
</protein>
<dbReference type="RefSeq" id="WP_344910555.1">
    <property type="nucleotide sequence ID" value="NZ_BAABDL010000043.1"/>
</dbReference>
<evidence type="ECO:0000256" key="5">
    <source>
        <dbReference type="ARBA" id="ARBA00050026"/>
    </source>
</evidence>
<reference evidence="8" key="1">
    <citation type="journal article" date="2019" name="Int. J. Syst. Evol. Microbiol.">
        <title>The Global Catalogue of Microorganisms (GCM) 10K type strain sequencing project: providing services to taxonomists for standard genome sequencing and annotation.</title>
        <authorList>
            <consortium name="The Broad Institute Genomics Platform"/>
            <consortium name="The Broad Institute Genome Sequencing Center for Infectious Disease"/>
            <person name="Wu L."/>
            <person name="Ma J."/>
        </authorList>
    </citation>
    <scope>NUCLEOTIDE SEQUENCE [LARGE SCALE GENOMIC DNA]</scope>
    <source>
        <strain evidence="8">JCM 17250</strain>
    </source>
</reference>
<dbReference type="CDD" id="cd09898">
    <property type="entry name" value="H3TH_53EXO"/>
    <property type="match status" value="1"/>
</dbReference>
<sequence>MNTIQTEKLLVIDGFNLLSRGYFATAYNKTEDQLPKNSKGLFTNGLHVFLQKLFNLIEEYQTTHLVVAWDVKREDTARRQKYDFYKAIRSELAPALIQQHETLKTVLDQMGIKQYTMAPHEADDIIGSITNMWSTNMQTDCLIYSNDKDFYQLLNQHTSQVFNQKRVETFYTINDFRTEFGIEPSQWIDVKALLGDSSDNVPGVAGVGAKSALPLIQMYQSVENIYQLLPDLDPKFKRNIKKLIEGKEMAEVSKELVTINQDLDYFKTIDSAEFIFQPNFAKIMNVLDQIEVRIRLRTY</sequence>
<keyword evidence="1" id="KW-0540">Nuclease</keyword>
<evidence type="ECO:0000256" key="2">
    <source>
        <dbReference type="ARBA" id="ARBA00022801"/>
    </source>
</evidence>
<evidence type="ECO:0000256" key="3">
    <source>
        <dbReference type="ARBA" id="ARBA00023125"/>
    </source>
</evidence>
<dbReference type="Pfam" id="PF01367">
    <property type="entry name" value="5_3_exonuc"/>
    <property type="match status" value="1"/>
</dbReference>
<gene>
    <name evidence="7" type="ORF">GCM10022410_07930</name>
</gene>
<proteinExistence type="predicted"/>
<dbReference type="SUPFAM" id="SSF47807">
    <property type="entry name" value="5' to 3' exonuclease, C-terminal subdomain"/>
    <property type="match status" value="1"/>
</dbReference>
<comment type="function">
    <text evidence="4">5'-3' exonuclease acting preferentially on double-stranded DNA.</text>
</comment>
<accession>A0ABP7VBV6</accession>
<dbReference type="Gene3D" id="1.10.150.20">
    <property type="entry name" value="5' to 3' exonuclease, C-terminal subdomain"/>
    <property type="match status" value="1"/>
</dbReference>
<dbReference type="InterPro" id="IPR002421">
    <property type="entry name" value="5-3_exonuclease"/>
</dbReference>
<evidence type="ECO:0000259" key="6">
    <source>
        <dbReference type="SMART" id="SM00475"/>
    </source>
</evidence>
<dbReference type="InterPro" id="IPR038969">
    <property type="entry name" value="FEN"/>
</dbReference>
<keyword evidence="2" id="KW-0378">Hydrolase</keyword>
<name>A0ABP7VBV6_9BACI</name>
<dbReference type="SMART" id="SM00279">
    <property type="entry name" value="HhH2"/>
    <property type="match status" value="1"/>
</dbReference>
<dbReference type="SUPFAM" id="SSF88723">
    <property type="entry name" value="PIN domain-like"/>
    <property type="match status" value="1"/>
</dbReference>
<dbReference type="CDD" id="cd09859">
    <property type="entry name" value="PIN_53EXO"/>
    <property type="match status" value="1"/>
</dbReference>
<dbReference type="InterPro" id="IPR008918">
    <property type="entry name" value="HhH2"/>
</dbReference>
<organism evidence="7 8">
    <name type="scientific">Amphibacillus indicireducens</name>
    <dbReference type="NCBI Taxonomy" id="1076330"/>
    <lineage>
        <taxon>Bacteria</taxon>
        <taxon>Bacillati</taxon>
        <taxon>Bacillota</taxon>
        <taxon>Bacilli</taxon>
        <taxon>Bacillales</taxon>
        <taxon>Bacillaceae</taxon>
        <taxon>Amphibacillus</taxon>
    </lineage>
</organism>
<evidence type="ECO:0000313" key="7">
    <source>
        <dbReference type="EMBL" id="GAA4063631.1"/>
    </source>
</evidence>
<dbReference type="InterPro" id="IPR020045">
    <property type="entry name" value="DNA_polI_H3TH"/>
</dbReference>
<keyword evidence="8" id="KW-1185">Reference proteome</keyword>
<evidence type="ECO:0000313" key="8">
    <source>
        <dbReference type="Proteomes" id="UP001501734"/>
    </source>
</evidence>
<keyword evidence="7" id="KW-0269">Exonuclease</keyword>
<keyword evidence="3" id="KW-0238">DNA-binding</keyword>
<dbReference type="InterPro" id="IPR029060">
    <property type="entry name" value="PIN-like_dom_sf"/>
</dbReference>
<dbReference type="PANTHER" id="PTHR42646">
    <property type="entry name" value="FLAP ENDONUCLEASE XNI"/>
    <property type="match status" value="1"/>
</dbReference>
<dbReference type="Pfam" id="PF02739">
    <property type="entry name" value="5_3_exonuc_N"/>
    <property type="match status" value="1"/>
</dbReference>
<dbReference type="Gene3D" id="3.40.50.1010">
    <property type="entry name" value="5'-nuclease"/>
    <property type="match status" value="1"/>
</dbReference>
<dbReference type="PANTHER" id="PTHR42646:SF2">
    <property type="entry name" value="5'-3' EXONUCLEASE FAMILY PROTEIN"/>
    <property type="match status" value="1"/>
</dbReference>
<dbReference type="InterPro" id="IPR020046">
    <property type="entry name" value="5-3_exonucl_a-hlix_arch_N"/>
</dbReference>
<dbReference type="GO" id="GO:0004527">
    <property type="term" value="F:exonuclease activity"/>
    <property type="evidence" value="ECO:0007669"/>
    <property type="project" value="UniProtKB-KW"/>
</dbReference>
<dbReference type="SMART" id="SM00475">
    <property type="entry name" value="53EXOc"/>
    <property type="match status" value="1"/>
</dbReference>
<dbReference type="InterPro" id="IPR036279">
    <property type="entry name" value="5-3_exonuclease_C_sf"/>
</dbReference>
<evidence type="ECO:0000256" key="1">
    <source>
        <dbReference type="ARBA" id="ARBA00022722"/>
    </source>
</evidence>